<name>A0A0F9IG37_9ZZZZ</name>
<protein>
    <submittedName>
        <fullName evidence="1">Uncharacterized protein</fullName>
    </submittedName>
</protein>
<proteinExistence type="predicted"/>
<dbReference type="EMBL" id="LAZR01012501">
    <property type="protein sequence ID" value="KKM26497.1"/>
    <property type="molecule type" value="Genomic_DNA"/>
</dbReference>
<organism evidence="1">
    <name type="scientific">marine sediment metagenome</name>
    <dbReference type="NCBI Taxonomy" id="412755"/>
    <lineage>
        <taxon>unclassified sequences</taxon>
        <taxon>metagenomes</taxon>
        <taxon>ecological metagenomes</taxon>
    </lineage>
</organism>
<gene>
    <name evidence="1" type="ORF">LCGC14_1584140</name>
</gene>
<accession>A0A0F9IG37</accession>
<reference evidence="1" key="1">
    <citation type="journal article" date="2015" name="Nature">
        <title>Complex archaea that bridge the gap between prokaryotes and eukaryotes.</title>
        <authorList>
            <person name="Spang A."/>
            <person name="Saw J.H."/>
            <person name="Jorgensen S.L."/>
            <person name="Zaremba-Niedzwiedzka K."/>
            <person name="Martijn J."/>
            <person name="Lind A.E."/>
            <person name="van Eijk R."/>
            <person name="Schleper C."/>
            <person name="Guy L."/>
            <person name="Ettema T.J."/>
        </authorList>
    </citation>
    <scope>NUCLEOTIDE SEQUENCE</scope>
</reference>
<evidence type="ECO:0000313" key="1">
    <source>
        <dbReference type="EMBL" id="KKM26497.1"/>
    </source>
</evidence>
<sequence>MVKPFKKAFFVVGKKGKKKFFLRKPFPTREAGEMAIAKSREIAKRRAREIRASGRKVIPARVSAVRVIRRPKFGFRRRR</sequence>
<comment type="caution">
    <text evidence="1">The sequence shown here is derived from an EMBL/GenBank/DDBJ whole genome shotgun (WGS) entry which is preliminary data.</text>
</comment>
<dbReference type="AlphaFoldDB" id="A0A0F9IG37"/>